<dbReference type="Proteomes" id="UP000001060">
    <property type="component" value="Chromosome"/>
</dbReference>
<name>D3HSU6_LEGLN</name>
<dbReference type="AlphaFoldDB" id="D3HSU6"/>
<dbReference type="EMBL" id="FN650140">
    <property type="protein sequence ID" value="CBJ11986.1"/>
    <property type="molecule type" value="Genomic_DNA"/>
</dbReference>
<evidence type="ECO:0000313" key="2">
    <source>
        <dbReference type="Proteomes" id="UP000001060"/>
    </source>
</evidence>
<organism evidence="1 2">
    <name type="scientific">Legionella longbeachae serogroup 1 (strain NSW150)</name>
    <dbReference type="NCBI Taxonomy" id="661367"/>
    <lineage>
        <taxon>Bacteria</taxon>
        <taxon>Pseudomonadati</taxon>
        <taxon>Pseudomonadota</taxon>
        <taxon>Gammaproteobacteria</taxon>
        <taxon>Legionellales</taxon>
        <taxon>Legionellaceae</taxon>
        <taxon>Legionella</taxon>
    </lineage>
</organism>
<evidence type="ECO:0000313" key="1">
    <source>
        <dbReference type="EMBL" id="CBJ11986.1"/>
    </source>
</evidence>
<protein>
    <submittedName>
        <fullName evidence="1">Uncharacterized protein</fullName>
    </submittedName>
</protein>
<accession>D3HSU6</accession>
<reference evidence="1 2" key="1">
    <citation type="journal article" date="2010" name="PLoS Genet.">
        <title>Analysis of the Legionella longbeachae genome and transcriptome uncovers unique strategies to cause Legionnaires' disease.</title>
        <authorList>
            <person name="Cazalet C."/>
            <person name="Gomez-Valero L."/>
            <person name="Rusniok C."/>
            <person name="Lomma M."/>
            <person name="Dervins-Ravault D."/>
            <person name="Newton H."/>
            <person name="Sansom F."/>
            <person name="Jarraud S."/>
            <person name="Zidane N."/>
            <person name="Ma L."/>
            <person name="Bouchier C."/>
            <person name="Etienne J."/>
            <person name="Hartland E."/>
            <person name="Buchrieser C."/>
        </authorList>
    </citation>
    <scope>NUCLEOTIDE SEQUENCE [LARGE SCALE GENOMIC DNA]</scope>
    <source>
        <strain evidence="1 2">NSW150</strain>
    </source>
</reference>
<dbReference type="KEGG" id="llo:LLO_4035"/>
<dbReference type="HOGENOM" id="CLU_2844463_0_0_6"/>
<keyword evidence="2" id="KW-1185">Reference proteome</keyword>
<gene>
    <name evidence="1" type="ordered locus">LLO_4035</name>
</gene>
<proteinExistence type="predicted"/>
<sequence>MVTTLGSCTCDVTWIVLDDNLLQIKQINELPFSSRQTTILNPILMDKIDNFIYKSTTCVWFIIYV</sequence>